<reference evidence="7 8" key="1">
    <citation type="submission" date="2024-10" db="EMBL/GenBank/DDBJ databases">
        <title>The Natural Products Discovery Center: Release of the First 8490 Sequenced Strains for Exploring Actinobacteria Biosynthetic Diversity.</title>
        <authorList>
            <person name="Kalkreuter E."/>
            <person name="Kautsar S.A."/>
            <person name="Yang D."/>
            <person name="Bader C.D."/>
            <person name="Teijaro C.N."/>
            <person name="Fluegel L."/>
            <person name="Davis C.M."/>
            <person name="Simpson J.R."/>
            <person name="Lauterbach L."/>
            <person name="Steele A.D."/>
            <person name="Gui C."/>
            <person name="Meng S."/>
            <person name="Li G."/>
            <person name="Viehrig K."/>
            <person name="Ye F."/>
            <person name="Su P."/>
            <person name="Kiefer A.F."/>
            <person name="Nichols A."/>
            <person name="Cepeda A.J."/>
            <person name="Yan W."/>
            <person name="Fan B."/>
            <person name="Jiang Y."/>
            <person name="Adhikari A."/>
            <person name="Zheng C.-J."/>
            <person name="Schuster L."/>
            <person name="Cowan T.M."/>
            <person name="Smanski M.J."/>
            <person name="Chevrette M.G."/>
            <person name="De Carvalho L.P.S."/>
            <person name="Shen B."/>
        </authorList>
    </citation>
    <scope>NUCLEOTIDE SEQUENCE [LARGE SCALE GENOMIC DNA]</scope>
    <source>
        <strain evidence="7 8">NPDC002173</strain>
    </source>
</reference>
<dbReference type="InterPro" id="IPR000073">
    <property type="entry name" value="AB_hydrolase_1"/>
</dbReference>
<feature type="chain" id="PRO_5046205441" evidence="4">
    <location>
        <begin position="29"/>
        <end position="502"/>
    </location>
</feature>
<sequence length="502" mass="52354">MLILQSPRSLVLSVVAALGLLPATAAVAGTTAGTAAEAPAISWEACTGLPVPTAGLDCGKLTVPLDYGNPSAGTVDMAVIRAKATGTRIGSLVMNFGGGGRGVINLAASHQKYADLRKQYDLVSFDPRGSGATSPVTCGPGASIDRLFAVNPGVGNPADRKAFLRATADFIRTCEKESGRILPHAGMGDTARDMDRLRAALGENKLNYYGVSLGSVLGGVYATLHPQRVGRMVLDAGLNPRQSVLEVVTQLTRTYQLFYERFLAGCVKKGCDLGKDTKEVDSAVEGLVERLKRKPLEVGDRRLGASLAIAALHAASVGEAYWQELEARLAKAIKGDGGPLLELADAMTGRQGDTYSPFGIFGSAPYGSAVYCRDRERPAIRDLPRIEAKLTRISPIFGQLSPTTAFLLPSCAQWPVPVDPEGRTVGHTGPAPIVVISSKQDTAAPTKEAASLSRQLTNGVLVTYGGDLHGAYPAGGPCITGVVADYVVTGKVPAKGTSCPAT</sequence>
<dbReference type="PANTHER" id="PTHR43248:SF29">
    <property type="entry name" value="TRIPEPTIDYL AMINOPEPTIDASE"/>
    <property type="match status" value="1"/>
</dbReference>
<keyword evidence="2 4" id="KW-0732">Signal</keyword>
<keyword evidence="3 7" id="KW-0378">Hydrolase</keyword>
<feature type="domain" description="Peptidase S33 tripeptidyl aminopeptidase-like C-terminal" evidence="6">
    <location>
        <begin position="410"/>
        <end position="499"/>
    </location>
</feature>
<evidence type="ECO:0000259" key="5">
    <source>
        <dbReference type="Pfam" id="PF00561"/>
    </source>
</evidence>
<evidence type="ECO:0000313" key="7">
    <source>
        <dbReference type="EMBL" id="MFF3667713.1"/>
    </source>
</evidence>
<dbReference type="RefSeq" id="WP_387412831.1">
    <property type="nucleotide sequence ID" value="NZ_JBIASD010000012.1"/>
</dbReference>
<evidence type="ECO:0000256" key="2">
    <source>
        <dbReference type="ARBA" id="ARBA00022729"/>
    </source>
</evidence>
<dbReference type="SUPFAM" id="SSF53474">
    <property type="entry name" value="alpha/beta-Hydrolases"/>
    <property type="match status" value="1"/>
</dbReference>
<dbReference type="Proteomes" id="UP001602013">
    <property type="component" value="Unassembled WGS sequence"/>
</dbReference>
<dbReference type="InterPro" id="IPR013595">
    <property type="entry name" value="Pept_S33_TAP-like_C"/>
</dbReference>
<organism evidence="7 8">
    <name type="scientific">Microtetraspora malaysiensis</name>
    <dbReference type="NCBI Taxonomy" id="161358"/>
    <lineage>
        <taxon>Bacteria</taxon>
        <taxon>Bacillati</taxon>
        <taxon>Actinomycetota</taxon>
        <taxon>Actinomycetes</taxon>
        <taxon>Streptosporangiales</taxon>
        <taxon>Streptosporangiaceae</taxon>
        <taxon>Microtetraspora</taxon>
    </lineage>
</organism>
<name>A0ABW6SS44_9ACTN</name>
<evidence type="ECO:0000256" key="1">
    <source>
        <dbReference type="ARBA" id="ARBA00010088"/>
    </source>
</evidence>
<dbReference type="InterPro" id="IPR029058">
    <property type="entry name" value="AB_hydrolase_fold"/>
</dbReference>
<proteinExistence type="inferred from homology"/>
<comment type="caution">
    <text evidence="7">The sequence shown here is derived from an EMBL/GenBank/DDBJ whole genome shotgun (WGS) entry which is preliminary data.</text>
</comment>
<feature type="domain" description="AB hydrolase-1" evidence="5">
    <location>
        <begin position="111"/>
        <end position="268"/>
    </location>
</feature>
<dbReference type="InterPro" id="IPR051601">
    <property type="entry name" value="Serine_prot/Carboxylest_S33"/>
</dbReference>
<accession>A0ABW6SS44</accession>
<feature type="signal peptide" evidence="4">
    <location>
        <begin position="1"/>
        <end position="28"/>
    </location>
</feature>
<evidence type="ECO:0000256" key="4">
    <source>
        <dbReference type="SAM" id="SignalP"/>
    </source>
</evidence>
<dbReference type="Pfam" id="PF00561">
    <property type="entry name" value="Abhydrolase_1"/>
    <property type="match status" value="1"/>
</dbReference>
<protein>
    <submittedName>
        <fullName evidence="7">Alpha/beta hydrolase</fullName>
    </submittedName>
</protein>
<dbReference type="Gene3D" id="3.40.50.1820">
    <property type="entry name" value="alpha/beta hydrolase"/>
    <property type="match status" value="1"/>
</dbReference>
<dbReference type="GO" id="GO:0016787">
    <property type="term" value="F:hydrolase activity"/>
    <property type="evidence" value="ECO:0007669"/>
    <property type="project" value="UniProtKB-KW"/>
</dbReference>
<keyword evidence="8" id="KW-1185">Reference proteome</keyword>
<dbReference type="Pfam" id="PF08386">
    <property type="entry name" value="Abhydrolase_4"/>
    <property type="match status" value="1"/>
</dbReference>
<evidence type="ECO:0000256" key="3">
    <source>
        <dbReference type="ARBA" id="ARBA00022801"/>
    </source>
</evidence>
<evidence type="ECO:0000313" key="8">
    <source>
        <dbReference type="Proteomes" id="UP001602013"/>
    </source>
</evidence>
<dbReference type="EMBL" id="JBIASD010000012">
    <property type="protein sequence ID" value="MFF3667713.1"/>
    <property type="molecule type" value="Genomic_DNA"/>
</dbReference>
<comment type="similarity">
    <text evidence="1">Belongs to the peptidase S33 family.</text>
</comment>
<gene>
    <name evidence="7" type="ORF">ACFYXI_19135</name>
</gene>
<dbReference type="PANTHER" id="PTHR43248">
    <property type="entry name" value="2-SUCCINYL-6-HYDROXY-2,4-CYCLOHEXADIENE-1-CARBOXYLATE SYNTHASE"/>
    <property type="match status" value="1"/>
</dbReference>
<evidence type="ECO:0000259" key="6">
    <source>
        <dbReference type="Pfam" id="PF08386"/>
    </source>
</evidence>